<gene>
    <name evidence="9" type="ORF">HDU87_005460</name>
</gene>
<dbReference type="PROSITE" id="PS50227">
    <property type="entry name" value="G_PROTEIN_RECEP_F2_3"/>
    <property type="match status" value="1"/>
</dbReference>
<feature type="signal peptide" evidence="5">
    <location>
        <begin position="1"/>
        <end position="19"/>
    </location>
</feature>
<keyword evidence="1 3" id="KW-0147">Chitin-binding</keyword>
<sequence length="740" mass="74566">MVATSTALIALQLVGLVTAAPFVLFTSNDLAAFRLPDACASALATPLDCDRSAVFGSYAALGTPDALAAFCGSGGSCQKSIQAFATAVQAGCAPDFMLGPTANVASIVRHVLLSAALPCATDPATNSNCAQVVKQTLSSINPATGLVGAVADRGIACGCLLAISTLRRLVDAKADQVAYTLRTKMCTTDDTAYVMANIIQPLLPIFPYVPLLEPGLSTMVFSPIPDYPNAQCGPTALTPNCPSGQCCNFSGQCGTGAAFCAPQVCRFGFGTCTPLSTDPNAICGATSAGLKVCPVGCCNGNGLCGLGSADCMRADPRLPVVNGAPKGAQEGFGPGALLPFVDETQMCGPYAPVNKTRCATGFCCNNDTGKCMNDAATCGSPDCNLVFGNCGPQVFDSGAACGFSSVGGKGCGQGACCSAQGQCAVTADACNPATCQAGYGGCGWPFAISCPTVSSLPGPNAVYYGNWTQTAAGGVASIPCPNGNAQGSVTAKCLADGTWDMAQSTCFSSLAVCPSAAGWSNALQGQNSTQPCANGYSGQMTASCLASGQWSAPDVRQCQLVGCPAYDVFPSTAAGSTAIAACPLPLIGNQTLTCDAATKTWALPANVAGCKVDTVNTACVSIYFTGRTPIGQNATAPCVLPWVGNMTATCLPGSVWTPRDESQCTIPPMNTSIPAVPISLPPPTSTTFRPGGEGATTPTGASSSSSADVNVKLSKATTTAFTSKRTTTTSSRKTTTSTKR</sequence>
<evidence type="ECO:0000313" key="10">
    <source>
        <dbReference type="Proteomes" id="UP001212152"/>
    </source>
</evidence>
<feature type="disulfide bond" evidence="3">
    <location>
        <begin position="232"/>
        <end position="247"/>
    </location>
</feature>
<dbReference type="GO" id="GO:0008061">
    <property type="term" value="F:chitin binding"/>
    <property type="evidence" value="ECO:0007669"/>
    <property type="project" value="UniProtKB-UniRule"/>
</dbReference>
<dbReference type="InterPro" id="IPR036861">
    <property type="entry name" value="Endochitinase-like_sf"/>
</dbReference>
<dbReference type="SUPFAM" id="SSF111418">
    <property type="entry name" value="Hormone receptor domain"/>
    <property type="match status" value="1"/>
</dbReference>
<feature type="domain" description="Chitin-binding type-1" evidence="8">
    <location>
        <begin position="229"/>
        <end position="274"/>
    </location>
</feature>
<dbReference type="InterPro" id="IPR001879">
    <property type="entry name" value="GPCR_2_extracellular_dom"/>
</dbReference>
<dbReference type="AlphaFoldDB" id="A0AAD5TIM2"/>
<dbReference type="EMBL" id="JADGJQ010000043">
    <property type="protein sequence ID" value="KAJ3176245.1"/>
    <property type="molecule type" value="Genomic_DNA"/>
</dbReference>
<dbReference type="InterPro" id="IPR001002">
    <property type="entry name" value="Chitin-bd_1"/>
</dbReference>
<dbReference type="Gene3D" id="4.10.1240.10">
    <property type="entry name" value="GPCR, family 2, extracellular hormone receptor domain"/>
    <property type="match status" value="1"/>
</dbReference>
<dbReference type="SUPFAM" id="SSF57016">
    <property type="entry name" value="Plant lectins/antimicrobial peptides"/>
    <property type="match status" value="1"/>
</dbReference>
<dbReference type="PROSITE" id="PS50941">
    <property type="entry name" value="CHIT_BIND_I_2"/>
    <property type="match status" value="1"/>
</dbReference>
<feature type="compositionally biased region" description="Low complexity" evidence="4">
    <location>
        <begin position="714"/>
        <end position="740"/>
    </location>
</feature>
<evidence type="ECO:0000256" key="3">
    <source>
        <dbReference type="PROSITE-ProRule" id="PRU00261"/>
    </source>
</evidence>
<evidence type="ECO:0008006" key="11">
    <source>
        <dbReference type="Google" id="ProtNLM"/>
    </source>
</evidence>
<feature type="domain" description="G-protein coupled receptors family 2 profile 1" evidence="6">
    <location>
        <begin position="422"/>
        <end position="517"/>
    </location>
</feature>
<feature type="compositionally biased region" description="Low complexity" evidence="4">
    <location>
        <begin position="695"/>
        <end position="707"/>
    </location>
</feature>
<evidence type="ECO:0000256" key="2">
    <source>
        <dbReference type="ARBA" id="ARBA00023157"/>
    </source>
</evidence>
<keyword evidence="2 3" id="KW-1015">Disulfide bond</keyword>
<keyword evidence="10" id="KW-1185">Reference proteome</keyword>
<feature type="disulfide bond" evidence="3">
    <location>
        <begin position="241"/>
        <end position="253"/>
    </location>
</feature>
<dbReference type="GO" id="GO:0004930">
    <property type="term" value="F:G protein-coupled receptor activity"/>
    <property type="evidence" value="ECO:0007669"/>
    <property type="project" value="InterPro"/>
</dbReference>
<feature type="region of interest" description="Disordered" evidence="4">
    <location>
        <begin position="671"/>
        <end position="740"/>
    </location>
</feature>
<feature type="domain" description="Sushi" evidence="7">
    <location>
        <begin position="448"/>
        <end position="508"/>
    </location>
</feature>
<evidence type="ECO:0000259" key="6">
    <source>
        <dbReference type="PROSITE" id="PS50227"/>
    </source>
</evidence>
<dbReference type="PROSITE" id="PS50923">
    <property type="entry name" value="SUSHI"/>
    <property type="match status" value="1"/>
</dbReference>
<dbReference type="InterPro" id="IPR036445">
    <property type="entry name" value="GPCR_2_extracell_dom_sf"/>
</dbReference>
<dbReference type="Proteomes" id="UP001212152">
    <property type="component" value="Unassembled WGS sequence"/>
</dbReference>
<proteinExistence type="predicted"/>
<evidence type="ECO:0000256" key="4">
    <source>
        <dbReference type="SAM" id="MobiDB-lite"/>
    </source>
</evidence>
<evidence type="ECO:0000256" key="1">
    <source>
        <dbReference type="ARBA" id="ARBA00022669"/>
    </source>
</evidence>
<evidence type="ECO:0000259" key="7">
    <source>
        <dbReference type="PROSITE" id="PS50923"/>
    </source>
</evidence>
<evidence type="ECO:0000259" key="8">
    <source>
        <dbReference type="PROSITE" id="PS50941"/>
    </source>
</evidence>
<comment type="caution">
    <text evidence="9">The sequence shown here is derived from an EMBL/GenBank/DDBJ whole genome shotgun (WGS) entry which is preliminary data.</text>
</comment>
<organism evidence="9 10">
    <name type="scientific">Geranomyces variabilis</name>
    <dbReference type="NCBI Taxonomy" id="109894"/>
    <lineage>
        <taxon>Eukaryota</taxon>
        <taxon>Fungi</taxon>
        <taxon>Fungi incertae sedis</taxon>
        <taxon>Chytridiomycota</taxon>
        <taxon>Chytridiomycota incertae sedis</taxon>
        <taxon>Chytridiomycetes</taxon>
        <taxon>Spizellomycetales</taxon>
        <taxon>Powellomycetaceae</taxon>
        <taxon>Geranomyces</taxon>
    </lineage>
</organism>
<feature type="disulfide bond" evidence="3">
    <location>
        <begin position="246"/>
        <end position="260"/>
    </location>
</feature>
<evidence type="ECO:0000313" key="9">
    <source>
        <dbReference type="EMBL" id="KAJ3176245.1"/>
    </source>
</evidence>
<accession>A0AAD5TIM2</accession>
<name>A0AAD5TIM2_9FUNG</name>
<evidence type="ECO:0000256" key="5">
    <source>
        <dbReference type="SAM" id="SignalP"/>
    </source>
</evidence>
<dbReference type="InterPro" id="IPR000436">
    <property type="entry name" value="Sushi_SCR_CCP_dom"/>
</dbReference>
<reference evidence="9" key="1">
    <citation type="submission" date="2020-05" db="EMBL/GenBank/DDBJ databases">
        <title>Phylogenomic resolution of chytrid fungi.</title>
        <authorList>
            <person name="Stajich J.E."/>
            <person name="Amses K."/>
            <person name="Simmons R."/>
            <person name="Seto K."/>
            <person name="Myers J."/>
            <person name="Bonds A."/>
            <person name="Quandt C.A."/>
            <person name="Barry K."/>
            <person name="Liu P."/>
            <person name="Grigoriev I."/>
            <person name="Longcore J.E."/>
            <person name="James T.Y."/>
        </authorList>
    </citation>
    <scope>NUCLEOTIDE SEQUENCE</scope>
    <source>
        <strain evidence="9">JEL0379</strain>
    </source>
</reference>
<feature type="chain" id="PRO_5042235060" description="Chitin-binding type-1 domain-containing protein" evidence="5">
    <location>
        <begin position="20"/>
        <end position="740"/>
    </location>
</feature>
<keyword evidence="5" id="KW-0732">Signal</keyword>
<protein>
    <recommendedName>
        <fullName evidence="11">Chitin-binding type-1 domain-containing protein</fullName>
    </recommendedName>
</protein>
<comment type="caution">
    <text evidence="3">Lacks conserved residue(s) required for the propagation of feature annotation.</text>
</comment>
<dbReference type="GO" id="GO:0016020">
    <property type="term" value="C:membrane"/>
    <property type="evidence" value="ECO:0007669"/>
    <property type="project" value="InterPro"/>
</dbReference>